<sequence length="55" mass="6220">RKVHMVYVARAIHRLGPPLEAGHTPHWLRPVEAARILDVEGDREMVRRAMAAGLI</sequence>
<evidence type="ECO:0000313" key="1">
    <source>
        <dbReference type="EMBL" id="GAG38362.1"/>
    </source>
</evidence>
<proteinExistence type="predicted"/>
<dbReference type="AlphaFoldDB" id="X0XSR0"/>
<gene>
    <name evidence="1" type="ORF">S01H1_61979</name>
</gene>
<dbReference type="EMBL" id="BARS01040678">
    <property type="protein sequence ID" value="GAG38362.1"/>
    <property type="molecule type" value="Genomic_DNA"/>
</dbReference>
<organism evidence="1">
    <name type="scientific">marine sediment metagenome</name>
    <dbReference type="NCBI Taxonomy" id="412755"/>
    <lineage>
        <taxon>unclassified sequences</taxon>
        <taxon>metagenomes</taxon>
        <taxon>ecological metagenomes</taxon>
    </lineage>
</organism>
<name>X0XSR0_9ZZZZ</name>
<reference evidence="1" key="1">
    <citation type="journal article" date="2014" name="Front. Microbiol.">
        <title>High frequency of phylogenetically diverse reductive dehalogenase-homologous genes in deep subseafloor sedimentary metagenomes.</title>
        <authorList>
            <person name="Kawai M."/>
            <person name="Futagami T."/>
            <person name="Toyoda A."/>
            <person name="Takaki Y."/>
            <person name="Nishi S."/>
            <person name="Hori S."/>
            <person name="Arai W."/>
            <person name="Tsubouchi T."/>
            <person name="Morono Y."/>
            <person name="Uchiyama I."/>
            <person name="Ito T."/>
            <person name="Fujiyama A."/>
            <person name="Inagaki F."/>
            <person name="Takami H."/>
        </authorList>
    </citation>
    <scope>NUCLEOTIDE SEQUENCE</scope>
    <source>
        <strain evidence="1">Expedition CK06-06</strain>
    </source>
</reference>
<comment type="caution">
    <text evidence="1">The sequence shown here is derived from an EMBL/GenBank/DDBJ whole genome shotgun (WGS) entry which is preliminary data.</text>
</comment>
<accession>X0XSR0</accession>
<evidence type="ECO:0008006" key="2">
    <source>
        <dbReference type="Google" id="ProtNLM"/>
    </source>
</evidence>
<feature type="non-terminal residue" evidence="1">
    <location>
        <position position="1"/>
    </location>
</feature>
<protein>
    <recommendedName>
        <fullName evidence="2">NUDIX hydrolase</fullName>
    </recommendedName>
</protein>